<dbReference type="PROSITE" id="PS50056">
    <property type="entry name" value="TYR_PHOSPHATASE_2"/>
    <property type="match status" value="1"/>
</dbReference>
<dbReference type="SUPFAM" id="SSF52799">
    <property type="entry name" value="(Phosphotyrosine protein) phosphatases II"/>
    <property type="match status" value="1"/>
</dbReference>
<evidence type="ECO:0000313" key="3">
    <source>
        <dbReference type="Proteomes" id="UP001207654"/>
    </source>
</evidence>
<dbReference type="Proteomes" id="UP001207654">
    <property type="component" value="Unassembled WGS sequence"/>
</dbReference>
<reference evidence="2 3" key="1">
    <citation type="submission" date="2022-11" db="EMBL/GenBank/DDBJ databases">
        <title>Minimal conservation of predation-associated metabolite biosynthetic gene clusters underscores biosynthetic potential of Myxococcota including descriptions for ten novel species: Archangium lansinium sp. nov., Myxococcus landrumus sp. nov., Nannocystis bai.</title>
        <authorList>
            <person name="Ahearne A."/>
            <person name="Stevens C."/>
            <person name="Phillips K."/>
        </authorList>
    </citation>
    <scope>NUCLEOTIDE SEQUENCE [LARGE SCALE GENOMIC DNA]</scope>
    <source>
        <strain evidence="2 3">MIWBW</strain>
    </source>
</reference>
<gene>
    <name evidence="2" type="ORF">OV287_37830</name>
</gene>
<proteinExistence type="predicted"/>
<dbReference type="PROSITE" id="PS00383">
    <property type="entry name" value="TYR_PHOSPHATASE_1"/>
    <property type="match status" value="1"/>
</dbReference>
<accession>A0ABT4AEY6</accession>
<evidence type="ECO:0000313" key="2">
    <source>
        <dbReference type="EMBL" id="MCY1080228.1"/>
    </source>
</evidence>
<protein>
    <submittedName>
        <fullName evidence="2">Protein-tyrosine phosphatase family protein</fullName>
    </submittedName>
</protein>
<dbReference type="RefSeq" id="WP_267538902.1">
    <property type="nucleotide sequence ID" value="NZ_JAPNKA010000001.1"/>
</dbReference>
<dbReference type="InterPro" id="IPR029021">
    <property type="entry name" value="Prot-tyrosine_phosphatase-like"/>
</dbReference>
<name>A0ABT4AEY6_9BACT</name>
<sequence length="161" mass="17316">MHTPIYWVETGVAGRLGIMARPRAGDWLADEVQGLRDSGVDGLVSLLTPEEEAELGLQGEHQACENAGLRFLSLPIADRGVPPRDAATLGFLRQVRDEVRAGSSIAVHCRMGIGRSSLVAASVLALLGVNPDEALQRLATARGLPVPDTEEQRQWVLHLPL</sequence>
<dbReference type="SMART" id="SM00404">
    <property type="entry name" value="PTPc_motif"/>
    <property type="match status" value="1"/>
</dbReference>
<dbReference type="InterPro" id="IPR016130">
    <property type="entry name" value="Tyr_Pase_AS"/>
</dbReference>
<dbReference type="EMBL" id="JAPNKA010000001">
    <property type="protein sequence ID" value="MCY1080228.1"/>
    <property type="molecule type" value="Genomic_DNA"/>
</dbReference>
<dbReference type="InterPro" id="IPR003595">
    <property type="entry name" value="Tyr_Pase_cat"/>
</dbReference>
<comment type="caution">
    <text evidence="2">The sequence shown here is derived from an EMBL/GenBank/DDBJ whole genome shotgun (WGS) entry which is preliminary data.</text>
</comment>
<keyword evidence="3" id="KW-1185">Reference proteome</keyword>
<dbReference type="InterPro" id="IPR000387">
    <property type="entry name" value="Tyr_Pase_dom"/>
</dbReference>
<dbReference type="Pfam" id="PF22785">
    <property type="entry name" value="Tc-R-P"/>
    <property type="match status" value="1"/>
</dbReference>
<feature type="domain" description="Tyrosine specific protein phosphatases" evidence="1">
    <location>
        <begin position="89"/>
        <end position="153"/>
    </location>
</feature>
<organism evidence="2 3">
    <name type="scientific">Archangium lansingense</name>
    <dbReference type="NCBI Taxonomy" id="2995310"/>
    <lineage>
        <taxon>Bacteria</taxon>
        <taxon>Pseudomonadati</taxon>
        <taxon>Myxococcota</taxon>
        <taxon>Myxococcia</taxon>
        <taxon>Myxococcales</taxon>
        <taxon>Cystobacterineae</taxon>
        <taxon>Archangiaceae</taxon>
        <taxon>Archangium</taxon>
    </lineage>
</organism>
<evidence type="ECO:0000259" key="1">
    <source>
        <dbReference type="PROSITE" id="PS50056"/>
    </source>
</evidence>
<dbReference type="Gene3D" id="3.90.190.10">
    <property type="entry name" value="Protein tyrosine phosphatase superfamily"/>
    <property type="match status" value="1"/>
</dbReference>